<feature type="region of interest" description="Disordered" evidence="1">
    <location>
        <begin position="1"/>
        <end position="25"/>
    </location>
</feature>
<dbReference type="AlphaFoldDB" id="A0A7S3CM99"/>
<feature type="compositionally biased region" description="Polar residues" evidence="1">
    <location>
        <begin position="100"/>
        <end position="111"/>
    </location>
</feature>
<feature type="compositionally biased region" description="Polar residues" evidence="1">
    <location>
        <begin position="119"/>
        <end position="135"/>
    </location>
</feature>
<name>A0A7S3CM99_9SPIT</name>
<protein>
    <submittedName>
        <fullName evidence="2">Uncharacterized protein</fullName>
    </submittedName>
</protein>
<accession>A0A7S3CM99</accession>
<sequence length="135" mass="14431">MKKAQKPQPKAGVPRKSGIGMRLDGDRAETYKADIPYLSARLSESHQKLSSVPELSSGVSGGLGVSPVSGLSQTRNVILYNTAANGKRQSRIQNLKVGQAPSQVDNGSSHLKTQRKKLLSTSFNNTQQVKGSINS</sequence>
<reference evidence="2" key="1">
    <citation type="submission" date="2021-01" db="EMBL/GenBank/DDBJ databases">
        <authorList>
            <person name="Corre E."/>
            <person name="Pelletier E."/>
            <person name="Niang G."/>
            <person name="Scheremetjew M."/>
            <person name="Finn R."/>
            <person name="Kale V."/>
            <person name="Holt S."/>
            <person name="Cochrane G."/>
            <person name="Meng A."/>
            <person name="Brown T."/>
            <person name="Cohen L."/>
        </authorList>
    </citation>
    <scope>NUCLEOTIDE SEQUENCE</scope>
    <source>
        <strain evidence="2">Ras09</strain>
    </source>
</reference>
<dbReference type="EMBL" id="HBIA01005172">
    <property type="protein sequence ID" value="CAE0230932.1"/>
    <property type="molecule type" value="Transcribed_RNA"/>
</dbReference>
<gene>
    <name evidence="2" type="ORF">SRAS04492_LOCUS2726</name>
</gene>
<feature type="region of interest" description="Disordered" evidence="1">
    <location>
        <begin position="97"/>
        <end position="135"/>
    </location>
</feature>
<evidence type="ECO:0000313" key="2">
    <source>
        <dbReference type="EMBL" id="CAE0230932.1"/>
    </source>
</evidence>
<organism evidence="2">
    <name type="scientific">Strombidium rassoulzadegani</name>
    <dbReference type="NCBI Taxonomy" id="1082188"/>
    <lineage>
        <taxon>Eukaryota</taxon>
        <taxon>Sar</taxon>
        <taxon>Alveolata</taxon>
        <taxon>Ciliophora</taxon>
        <taxon>Intramacronucleata</taxon>
        <taxon>Spirotrichea</taxon>
        <taxon>Oligotrichia</taxon>
        <taxon>Strombidiidae</taxon>
        <taxon>Strombidium</taxon>
    </lineage>
</organism>
<proteinExistence type="predicted"/>
<evidence type="ECO:0000256" key="1">
    <source>
        <dbReference type="SAM" id="MobiDB-lite"/>
    </source>
</evidence>